<evidence type="ECO:0000313" key="3">
    <source>
        <dbReference type="EMBL" id="WEK34686.1"/>
    </source>
</evidence>
<evidence type="ECO:0008006" key="5">
    <source>
        <dbReference type="Google" id="ProtNLM"/>
    </source>
</evidence>
<feature type="compositionally biased region" description="Basic and acidic residues" evidence="1">
    <location>
        <begin position="61"/>
        <end position="70"/>
    </location>
</feature>
<gene>
    <name evidence="3" type="ORF">P0Y53_19545</name>
</gene>
<feature type="region of interest" description="Disordered" evidence="1">
    <location>
        <begin position="144"/>
        <end position="205"/>
    </location>
</feature>
<feature type="region of interest" description="Disordered" evidence="1">
    <location>
        <begin position="321"/>
        <end position="391"/>
    </location>
</feature>
<protein>
    <recommendedName>
        <fullName evidence="5">GYF domain-containing protein</fullName>
    </recommendedName>
</protein>
<dbReference type="Proteomes" id="UP001220610">
    <property type="component" value="Chromosome"/>
</dbReference>
<evidence type="ECO:0000256" key="2">
    <source>
        <dbReference type="SAM" id="Phobius"/>
    </source>
</evidence>
<reference evidence="3" key="1">
    <citation type="submission" date="2023-03" db="EMBL/GenBank/DDBJ databases">
        <title>Andean soil-derived lignocellulolytic bacterial consortium as a source of novel taxa and putative plastic-active enzymes.</title>
        <authorList>
            <person name="Diaz-Garcia L."/>
            <person name="Chuvochina M."/>
            <person name="Feuerriegel G."/>
            <person name="Bunk B."/>
            <person name="Sproer C."/>
            <person name="Streit W.R."/>
            <person name="Rodriguez L.M."/>
            <person name="Overmann J."/>
            <person name="Jimenez D.J."/>
        </authorList>
    </citation>
    <scope>NUCLEOTIDE SEQUENCE</scope>
    <source>
        <strain evidence="3">MAG 7</strain>
    </source>
</reference>
<feature type="compositionally biased region" description="Polar residues" evidence="1">
    <location>
        <begin position="163"/>
        <end position="192"/>
    </location>
</feature>
<feature type="transmembrane region" description="Helical" evidence="2">
    <location>
        <begin position="277"/>
        <end position="300"/>
    </location>
</feature>
<dbReference type="EMBL" id="CP119311">
    <property type="protein sequence ID" value="WEK34686.1"/>
    <property type="molecule type" value="Genomic_DNA"/>
</dbReference>
<dbReference type="AlphaFoldDB" id="A0AAJ6BH03"/>
<evidence type="ECO:0000256" key="1">
    <source>
        <dbReference type="SAM" id="MobiDB-lite"/>
    </source>
</evidence>
<sequence length="523" mass="56170">MNSYLLLRDNKQSGPFSAEELAGRGLKPYDLVWLEGKSAAWRYPSELDELRPFAPVVEEQPYDRFYKKPPQDSTATESLPHPDKTPQAASGKDYSQSTQQPEPEQPFVPATTIVSKSTDKVYVTLPASAAGQVAAVQQKLADNRENGTAAGQQQTADRPFSATAASGQSTSNGQQNTGTAATKKQETSTLPVKQQDIPTPPVSPRELLAANLPDLTAQPVSQEQPGAETTATAPVYQLEPAPVAIFNTDSTLNNEPIAGTPIHQLAPGKRGISRYTLMMRGIVAACLLLGGVVIGIGITYSKQRTENQAALDKLVLHLQEQEHQQSQPAGADLPIHETPPADEPVYADETSTAETQEGAIPDGRETTQAKRAKGPAPAAPPVAANSEAATRETANVKIMPAIVNEKTADAKTGNTAKPSWEKMRQLVNVEASEFKTGVLGGISALAFTVSNNSPYPLEQVEVEIKYLGPEKRVVKVQYLLFSNVEPGTQKTQEAPRTTRGVSIDYVITRINPRAPVIAHTSFN</sequence>
<accession>A0AAJ6BH03</accession>
<feature type="region of interest" description="Disordered" evidence="1">
    <location>
        <begin position="58"/>
        <end position="112"/>
    </location>
</feature>
<organism evidence="3 4">
    <name type="scientific">Candidatus Pseudobacter hemicellulosilyticus</name>
    <dbReference type="NCBI Taxonomy" id="3121375"/>
    <lineage>
        <taxon>Bacteria</taxon>
        <taxon>Pseudomonadati</taxon>
        <taxon>Bacteroidota</taxon>
        <taxon>Chitinophagia</taxon>
        <taxon>Chitinophagales</taxon>
        <taxon>Chitinophagaceae</taxon>
        <taxon>Pseudobacter</taxon>
    </lineage>
</organism>
<proteinExistence type="predicted"/>
<keyword evidence="2" id="KW-0472">Membrane</keyword>
<evidence type="ECO:0000313" key="4">
    <source>
        <dbReference type="Proteomes" id="UP001220610"/>
    </source>
</evidence>
<keyword evidence="2" id="KW-0812">Transmembrane</keyword>
<name>A0AAJ6BH03_9BACT</name>
<keyword evidence="2" id="KW-1133">Transmembrane helix</keyword>